<dbReference type="SUPFAM" id="SSF53807">
    <property type="entry name" value="Helical backbone' metal receptor"/>
    <property type="match status" value="1"/>
</dbReference>
<dbReference type="InterPro" id="IPR006127">
    <property type="entry name" value="ZnuA-like"/>
</dbReference>
<gene>
    <name evidence="5" type="ORF">HXK09_06055</name>
</gene>
<keyword evidence="2" id="KW-0813">Transport</keyword>
<dbReference type="InterPro" id="IPR006129">
    <property type="entry name" value="AdhesinB"/>
</dbReference>
<dbReference type="InterPro" id="IPR050492">
    <property type="entry name" value="Bact_metal-bind_prot9"/>
</dbReference>
<name>A0A929RQW4_9ACTO</name>
<organism evidence="5 6">
    <name type="scientific">Actinomyces bouchesdurhonensis</name>
    <dbReference type="NCBI Taxonomy" id="1852361"/>
    <lineage>
        <taxon>Bacteria</taxon>
        <taxon>Bacillati</taxon>
        <taxon>Actinomycetota</taxon>
        <taxon>Actinomycetes</taxon>
        <taxon>Actinomycetales</taxon>
        <taxon>Actinomycetaceae</taxon>
        <taxon>Actinomyces</taxon>
    </lineage>
</organism>
<dbReference type="Proteomes" id="UP000759246">
    <property type="component" value="Unassembled WGS sequence"/>
</dbReference>
<dbReference type="AlphaFoldDB" id="A0A929RQW4"/>
<evidence type="ECO:0000256" key="3">
    <source>
        <dbReference type="ARBA" id="ARBA00022723"/>
    </source>
</evidence>
<dbReference type="GO" id="GO:0007155">
    <property type="term" value="P:cell adhesion"/>
    <property type="evidence" value="ECO:0007669"/>
    <property type="project" value="InterPro"/>
</dbReference>
<keyword evidence="3" id="KW-0479">Metal-binding</keyword>
<feature type="non-terminal residue" evidence="5">
    <location>
        <position position="1"/>
    </location>
</feature>
<dbReference type="GO" id="GO:0030313">
    <property type="term" value="C:cell envelope"/>
    <property type="evidence" value="ECO:0007669"/>
    <property type="project" value="UniProtKB-SubCell"/>
</dbReference>
<sequence>ECTDLDHVVIEVPTRALTTIPGEASFRFIGEPGASVYMLPQAVLGKHVHGDIDPHLWHDIHNAQAYVRVIRDTLISVDPGGEATYRANAAAYLTRLDELDATVASTIASIPSERRKLVTTNDAYAYLANAYGLTVAGFVAPNPSVEPSIADRIKLQATLTDSSIPAVFLEPNLARTRSTLRTAATDAGVDICPLYGDTLDDQAPTYIDMMEHNARSLARCLGGKEMP</sequence>
<evidence type="ECO:0000256" key="1">
    <source>
        <dbReference type="ARBA" id="ARBA00004196"/>
    </source>
</evidence>
<dbReference type="EMBL" id="JABZGF010000179">
    <property type="protein sequence ID" value="MBF0966706.1"/>
    <property type="molecule type" value="Genomic_DNA"/>
</dbReference>
<proteinExistence type="predicted"/>
<accession>A0A929RQW4</accession>
<dbReference type="PANTHER" id="PTHR42953">
    <property type="entry name" value="HIGH-AFFINITY ZINC UPTAKE SYSTEM PROTEIN ZNUA-RELATED"/>
    <property type="match status" value="1"/>
</dbReference>
<dbReference type="Pfam" id="PF01297">
    <property type="entry name" value="ZnuA"/>
    <property type="match status" value="1"/>
</dbReference>
<dbReference type="GO" id="GO:0046872">
    <property type="term" value="F:metal ion binding"/>
    <property type="evidence" value="ECO:0007669"/>
    <property type="project" value="UniProtKB-KW"/>
</dbReference>
<evidence type="ECO:0000313" key="5">
    <source>
        <dbReference type="EMBL" id="MBF0966706.1"/>
    </source>
</evidence>
<comment type="caution">
    <text evidence="5">The sequence shown here is derived from an EMBL/GenBank/DDBJ whole genome shotgun (WGS) entry which is preliminary data.</text>
</comment>
<evidence type="ECO:0000256" key="4">
    <source>
        <dbReference type="ARBA" id="ARBA00022729"/>
    </source>
</evidence>
<dbReference type="GO" id="GO:0030001">
    <property type="term" value="P:metal ion transport"/>
    <property type="evidence" value="ECO:0007669"/>
    <property type="project" value="InterPro"/>
</dbReference>
<evidence type="ECO:0000256" key="2">
    <source>
        <dbReference type="ARBA" id="ARBA00022448"/>
    </source>
</evidence>
<comment type="subcellular location">
    <subcellularLocation>
        <location evidence="1">Cell envelope</location>
    </subcellularLocation>
</comment>
<dbReference type="PANTHER" id="PTHR42953:SF1">
    <property type="entry name" value="METAL-BINDING PROTEIN HI_0362-RELATED"/>
    <property type="match status" value="1"/>
</dbReference>
<dbReference type="PRINTS" id="PR00691">
    <property type="entry name" value="ADHESINB"/>
</dbReference>
<evidence type="ECO:0000313" key="6">
    <source>
        <dbReference type="Proteomes" id="UP000759246"/>
    </source>
</evidence>
<dbReference type="Gene3D" id="3.40.50.1980">
    <property type="entry name" value="Nitrogenase molybdenum iron protein domain"/>
    <property type="match status" value="2"/>
</dbReference>
<keyword evidence="4" id="KW-0732">Signal</keyword>
<protein>
    <submittedName>
        <fullName evidence="5">Zinc ABC transporter substrate-binding protein</fullName>
    </submittedName>
</protein>
<reference evidence="5" key="1">
    <citation type="submission" date="2020-04" db="EMBL/GenBank/DDBJ databases">
        <title>Deep metagenomics examines the oral microbiome during advanced dental caries in children, revealing novel taxa and co-occurrences with host molecules.</title>
        <authorList>
            <person name="Baker J.L."/>
            <person name="Morton J.T."/>
            <person name="Dinis M."/>
            <person name="Alvarez R."/>
            <person name="Tran N.C."/>
            <person name="Knight R."/>
            <person name="Edlund A."/>
        </authorList>
    </citation>
    <scope>NUCLEOTIDE SEQUENCE</scope>
    <source>
        <strain evidence="5">JCVI_30_bin.13</strain>
    </source>
</reference>